<feature type="transmembrane region" description="Helical" evidence="2">
    <location>
        <begin position="393"/>
        <end position="411"/>
    </location>
</feature>
<dbReference type="EMBL" id="CP129675">
    <property type="protein sequence ID" value="XDS46918.1"/>
    <property type="molecule type" value="Genomic_DNA"/>
</dbReference>
<accession>A0AB39UDS6</accession>
<feature type="transmembrane region" description="Helical" evidence="2">
    <location>
        <begin position="362"/>
        <end position="386"/>
    </location>
</feature>
<dbReference type="EMBL" id="CP129683">
    <property type="protein sequence ID" value="XDS51444.1"/>
    <property type="molecule type" value="Genomic_DNA"/>
</dbReference>
<proteinExistence type="predicted"/>
<feature type="transmembrane region" description="Helical" evidence="2">
    <location>
        <begin position="235"/>
        <end position="257"/>
    </location>
</feature>
<feature type="transmembrane region" description="Helical" evidence="2">
    <location>
        <begin position="55"/>
        <end position="81"/>
    </location>
</feature>
<reference evidence="3" key="1">
    <citation type="submission" date="2023-07" db="EMBL/GenBank/DDBJ databases">
        <title>Bifidobacterium aquikefiriaerophilum sp. nov. and Bifidobacterium eccum sp. nov., isolated from water kefir.</title>
        <authorList>
            <person name="Breselge S."/>
            <person name="Bellassi P."/>
            <person name="Barcenilla C."/>
            <person name="Alvarez-Ordonez A."/>
            <person name="Morelli L."/>
            <person name="Cotter P.D."/>
        </authorList>
    </citation>
    <scope>NUCLEOTIDE SEQUENCE</scope>
    <source>
        <strain evidence="5">WK012_4_13</strain>
        <strain evidence="4">WK013_4_14</strain>
        <strain evidence="3">WK048_4_13</strain>
    </source>
</reference>
<dbReference type="KEGG" id="bfk:QN062_04570"/>
<sequence length="412" mass="42527">MAMKPSRSKPSVLAPSAVHPDEAQTTNPAATTLHGKRVQYNEASALGSVPTKAKAAVVGMGLMAAISSLVGAGTSFSPLYVDIWGGMMLHPNCPALGSRPAQTGENGLCVTAPSWFLLVTLSCVCCAVLFAIAFTHTAERLSRWHQRGNVENGHGDHFRYVDKVNAACIVLSCVAVAALVIISGELGMAALVVVWWLMAFVALRVLALMGPIVSACVPALLIGFGPVLFTQVSLVGSFTVSGGLFGAIMCSAATFALQRIHVWLAASETVNGASAIASDIAATSAGAATDATVPTADAKWKDRIPQGLIAQLFVVLLAFLSCVQYSTLHTTMIKLCPAFSASASGGLIDSCTSQQTLDIIRMIALVGVPVSACLAVAAAITAVLRLPRLTKSLMVVSSACAGMVLVIAFSIA</sequence>
<evidence type="ECO:0000256" key="2">
    <source>
        <dbReference type="SAM" id="Phobius"/>
    </source>
</evidence>
<evidence type="ECO:0000313" key="4">
    <source>
        <dbReference type="EMBL" id="XDS48376.1"/>
    </source>
</evidence>
<keyword evidence="2" id="KW-0472">Membrane</keyword>
<feature type="transmembrane region" description="Helical" evidence="2">
    <location>
        <begin position="115"/>
        <end position="134"/>
    </location>
</feature>
<keyword evidence="2" id="KW-1133">Transmembrane helix</keyword>
<evidence type="ECO:0000313" key="3">
    <source>
        <dbReference type="EMBL" id="XDS46918.1"/>
    </source>
</evidence>
<dbReference type="EMBL" id="CP129682">
    <property type="protein sequence ID" value="XDS48376.1"/>
    <property type="molecule type" value="Genomic_DNA"/>
</dbReference>
<evidence type="ECO:0000313" key="5">
    <source>
        <dbReference type="EMBL" id="XDS51444.1"/>
    </source>
</evidence>
<protein>
    <submittedName>
        <fullName evidence="3">Uncharacterized protein</fullName>
    </submittedName>
</protein>
<feature type="transmembrane region" description="Helical" evidence="2">
    <location>
        <begin position="212"/>
        <end position="229"/>
    </location>
</feature>
<feature type="region of interest" description="Disordered" evidence="1">
    <location>
        <begin position="1"/>
        <end position="31"/>
    </location>
</feature>
<dbReference type="RefSeq" id="WP_369342407.1">
    <property type="nucleotide sequence ID" value="NZ_CP129675.1"/>
</dbReference>
<keyword evidence="2" id="KW-0812">Transmembrane</keyword>
<organism evidence="3">
    <name type="scientific">Bifidobacterium fermentum</name>
    <dbReference type="NCBI Taxonomy" id="3059035"/>
    <lineage>
        <taxon>Bacteria</taxon>
        <taxon>Bacillati</taxon>
        <taxon>Actinomycetota</taxon>
        <taxon>Actinomycetes</taxon>
        <taxon>Bifidobacteriales</taxon>
        <taxon>Bifidobacteriaceae</taxon>
        <taxon>Bifidobacterium</taxon>
    </lineage>
</organism>
<evidence type="ECO:0000256" key="1">
    <source>
        <dbReference type="SAM" id="MobiDB-lite"/>
    </source>
</evidence>
<name>A0AB39UDS6_9BIFI</name>
<gene>
    <name evidence="5" type="ORF">QN062_04570</name>
    <name evidence="4" type="ORF">QN216_08585</name>
    <name evidence="3" type="ORF">QN217_01880</name>
</gene>
<feature type="transmembrane region" description="Helical" evidence="2">
    <location>
        <begin position="164"/>
        <end position="182"/>
    </location>
</feature>
<dbReference type="AlphaFoldDB" id="A0AB39UDS6"/>
<feature type="transmembrane region" description="Helical" evidence="2">
    <location>
        <begin position="308"/>
        <end position="327"/>
    </location>
</feature>